<protein>
    <submittedName>
        <fullName evidence="7">Digestive organ expansion factor-like protein</fullName>
    </submittedName>
</protein>
<dbReference type="PANTHER" id="PTHR12933">
    <property type="entry name" value="ORF PROTEIN-RELATED"/>
    <property type="match status" value="1"/>
</dbReference>
<feature type="compositionally biased region" description="Acidic residues" evidence="4">
    <location>
        <begin position="140"/>
        <end position="151"/>
    </location>
</feature>
<dbReference type="GO" id="GO:0034511">
    <property type="term" value="F:U3 snoRNA binding"/>
    <property type="evidence" value="ECO:0007669"/>
    <property type="project" value="InterPro"/>
</dbReference>
<dbReference type="InterPro" id="IPR053940">
    <property type="entry name" value="UTP25_NTPase-like"/>
</dbReference>
<dbReference type="AlphaFoldDB" id="A0A1J3EMV7"/>
<comment type="similarity">
    <text evidence="2">Belongs to the UTP25 family.</text>
</comment>
<sequence length="743" mass="86305">MAPNFTGVLKRHRPQERIDRKRDMNKSKRFFPNPPTEDHLDSSVEEESTAMAYREPTTYDDLLASLGSSNKVVADINRRRKREEEGKSDTESDEDEDDDDEENIGSEDQSSTYGEDDEIQGADQESLLKQAKYDDHSEQENSEYCETDEEHELSTNGQSLVAVSSSSTSSAFSEHLSHTLSCEEVETLPKGNWKFKWEAPAIGMPHCTWKGTRPDFLHVAHSDATYGIKPKLFKHWLQLYEKAGGEDFESSTRRRFFSLCNRYLDILHSNKRPFYNRGIGEDLSHMDAYLMHSLNHIFRTRDLVKKNESKIAKLSPAEILSDDGLRDQGFTRPKVLILLPLRSIAFRVVNRLIQLTPETLRVHVEYPRNFNYNFGCEDGSENDDHKKRSKPCDWQALFGEGNSDDDFMLGIKHTRKSIRLYDAIDNSRKNIRRYDDFYSSDMIIASPMGLLLAIADAEENKERDVDYLSSIEILVIDHADVMSMQNWAHVALVVEQLNGLPSKQHGTDIKRIRPLYLDGHARFYRQSIILSSYLTPEINSLFNHHCLNYKGKMQLEHEYKGVLSKVVHSVDQIYERFDADSMIQVDHARLECFTNKIFPKIKDSVQGGVMIFVSSYFELVMLKMFLMSQKASFCVFDEHSNHKVKIRARQEFIAGSKKIMLYSERVYFLLGCNKIRGIKKLIMYSLPERKEYYPRIMNWIEESHDMESTVLYSRFDQFRLERIVGHANAKRMISKEKSTYVFR</sequence>
<evidence type="ECO:0000256" key="3">
    <source>
        <dbReference type="ARBA" id="ARBA00023242"/>
    </source>
</evidence>
<feature type="compositionally biased region" description="Acidic residues" evidence="4">
    <location>
        <begin position="91"/>
        <end position="105"/>
    </location>
</feature>
<dbReference type="InterPro" id="IPR010678">
    <property type="entry name" value="UTP25"/>
</dbReference>
<dbReference type="SUPFAM" id="SSF52540">
    <property type="entry name" value="P-loop containing nucleoside triphosphate hydrolases"/>
    <property type="match status" value="1"/>
</dbReference>
<feature type="region of interest" description="Disordered" evidence="4">
    <location>
        <begin position="132"/>
        <end position="162"/>
    </location>
</feature>
<dbReference type="GO" id="GO:0032040">
    <property type="term" value="C:small-subunit processome"/>
    <property type="evidence" value="ECO:0007669"/>
    <property type="project" value="TreeGrafter"/>
</dbReference>
<feature type="region of interest" description="Disordered" evidence="4">
    <location>
        <begin position="1"/>
        <end position="117"/>
    </location>
</feature>
<keyword evidence="3" id="KW-0539">Nucleus</keyword>
<dbReference type="Gene3D" id="3.40.50.300">
    <property type="entry name" value="P-loop containing nucleotide triphosphate hydrolases"/>
    <property type="match status" value="1"/>
</dbReference>
<dbReference type="PANTHER" id="PTHR12933:SF0">
    <property type="entry name" value="U3 SMALL NUCLEOLAR RNA-ASSOCIATED PROTEIN 25 HOMOLOG"/>
    <property type="match status" value="1"/>
</dbReference>
<evidence type="ECO:0000313" key="7">
    <source>
        <dbReference type="EMBL" id="JAU32911.1"/>
    </source>
</evidence>
<dbReference type="GO" id="GO:0000462">
    <property type="term" value="P:maturation of SSU-rRNA from tricistronic rRNA transcript (SSU-rRNA, 5.8S rRNA, LSU-rRNA)"/>
    <property type="evidence" value="ECO:0007669"/>
    <property type="project" value="TreeGrafter"/>
</dbReference>
<reference evidence="7" key="1">
    <citation type="submission" date="2016-07" db="EMBL/GenBank/DDBJ databases">
        <title>De novo transcriptome assembly of four accessions of the metal hyperaccumulator plant Noccaea caerulescens.</title>
        <authorList>
            <person name="Blande D."/>
            <person name="Halimaa P."/>
            <person name="Tervahauta A.I."/>
            <person name="Aarts M.G."/>
            <person name="Karenlampi S.O."/>
        </authorList>
    </citation>
    <scope>NUCLEOTIDE SEQUENCE</scope>
</reference>
<feature type="domain" description="UTP25 NTP hydrolase-like" evidence="6">
    <location>
        <begin position="265"/>
        <end position="553"/>
    </location>
</feature>
<name>A0A1J3EMV7_NOCCA</name>
<dbReference type="Pfam" id="PF06862">
    <property type="entry name" value="Utp25_C"/>
    <property type="match status" value="1"/>
</dbReference>
<comment type="subcellular location">
    <subcellularLocation>
        <location evidence="1">Nucleus</location>
        <location evidence="1">Nucleolus</location>
    </subcellularLocation>
</comment>
<dbReference type="InterPro" id="IPR027417">
    <property type="entry name" value="P-loop_NTPase"/>
</dbReference>
<organism evidence="7">
    <name type="scientific">Noccaea caerulescens</name>
    <name type="common">Alpine penny-cress</name>
    <name type="synonym">Thlaspi caerulescens</name>
    <dbReference type="NCBI Taxonomy" id="107243"/>
    <lineage>
        <taxon>Eukaryota</taxon>
        <taxon>Viridiplantae</taxon>
        <taxon>Streptophyta</taxon>
        <taxon>Embryophyta</taxon>
        <taxon>Tracheophyta</taxon>
        <taxon>Spermatophyta</taxon>
        <taxon>Magnoliopsida</taxon>
        <taxon>eudicotyledons</taxon>
        <taxon>Gunneridae</taxon>
        <taxon>Pentapetalae</taxon>
        <taxon>rosids</taxon>
        <taxon>malvids</taxon>
        <taxon>Brassicales</taxon>
        <taxon>Brassicaceae</taxon>
        <taxon>Coluteocarpeae</taxon>
        <taxon>Noccaea</taxon>
    </lineage>
</organism>
<dbReference type="InterPro" id="IPR053939">
    <property type="entry name" value="UTP25_C"/>
</dbReference>
<dbReference type="Pfam" id="PF22916">
    <property type="entry name" value="UTP25_NTPase-like"/>
    <property type="match status" value="1"/>
</dbReference>
<accession>A0A1J3EMV7</accession>
<gene>
    <name evidence="7" type="ORF">LC_TR15328_c1_g1_i1_g.51840</name>
</gene>
<evidence type="ECO:0000256" key="1">
    <source>
        <dbReference type="ARBA" id="ARBA00004604"/>
    </source>
</evidence>
<proteinExistence type="inferred from homology"/>
<dbReference type="EMBL" id="GEVK01019921">
    <property type="protein sequence ID" value="JAU32911.1"/>
    <property type="molecule type" value="Transcribed_RNA"/>
</dbReference>
<dbReference type="GO" id="GO:0019843">
    <property type="term" value="F:rRNA binding"/>
    <property type="evidence" value="ECO:0007669"/>
    <property type="project" value="TreeGrafter"/>
</dbReference>
<evidence type="ECO:0000259" key="5">
    <source>
        <dbReference type="Pfam" id="PF06862"/>
    </source>
</evidence>
<feature type="compositionally biased region" description="Basic and acidic residues" evidence="4">
    <location>
        <begin position="15"/>
        <end position="26"/>
    </location>
</feature>
<feature type="domain" description="UTP25 C-terminal" evidence="5">
    <location>
        <begin position="563"/>
        <end position="742"/>
    </location>
</feature>
<evidence type="ECO:0000259" key="6">
    <source>
        <dbReference type="Pfam" id="PF22916"/>
    </source>
</evidence>
<evidence type="ECO:0000256" key="2">
    <source>
        <dbReference type="ARBA" id="ARBA00009223"/>
    </source>
</evidence>
<evidence type="ECO:0000256" key="4">
    <source>
        <dbReference type="SAM" id="MobiDB-lite"/>
    </source>
</evidence>